<evidence type="ECO:0000313" key="1">
    <source>
        <dbReference type="EMBL" id="SET78799.1"/>
    </source>
</evidence>
<accession>A0A1I0H5A6</accession>
<organism evidence="1 2">
    <name type="scientific">Oceanobacillus limi</name>
    <dbReference type="NCBI Taxonomy" id="930131"/>
    <lineage>
        <taxon>Bacteria</taxon>
        <taxon>Bacillati</taxon>
        <taxon>Bacillota</taxon>
        <taxon>Bacilli</taxon>
        <taxon>Bacillales</taxon>
        <taxon>Bacillaceae</taxon>
        <taxon>Oceanobacillus</taxon>
    </lineage>
</organism>
<protein>
    <submittedName>
        <fullName evidence="1">Uncharacterized protein</fullName>
    </submittedName>
</protein>
<reference evidence="1 2" key="1">
    <citation type="submission" date="2016-10" db="EMBL/GenBank/DDBJ databases">
        <authorList>
            <person name="de Groot N.N."/>
        </authorList>
    </citation>
    <scope>NUCLEOTIDE SEQUENCE [LARGE SCALE GENOMIC DNA]</scope>
    <source>
        <strain evidence="1 2">IBRC-M 10780</strain>
    </source>
</reference>
<name>A0A1I0H5A6_9BACI</name>
<dbReference type="AlphaFoldDB" id="A0A1I0H5A6"/>
<evidence type="ECO:0000313" key="2">
    <source>
        <dbReference type="Proteomes" id="UP000198618"/>
    </source>
</evidence>
<dbReference type="GO" id="GO:0010468">
    <property type="term" value="P:regulation of gene expression"/>
    <property type="evidence" value="ECO:0007669"/>
    <property type="project" value="InterPro"/>
</dbReference>
<dbReference type="InterPro" id="IPR020115">
    <property type="entry name" value="Fin"/>
</dbReference>
<dbReference type="Pfam" id="PF10955">
    <property type="entry name" value="Fin"/>
    <property type="match status" value="1"/>
</dbReference>
<keyword evidence="2" id="KW-1185">Reference proteome</keyword>
<gene>
    <name evidence="1" type="ORF">SAMN05216389_12819</name>
</gene>
<dbReference type="STRING" id="930131.SAMN05216389_12819"/>
<dbReference type="RefSeq" id="WP_090872762.1">
    <property type="nucleotide sequence ID" value="NZ_FOHE01000028.1"/>
</dbReference>
<sequence>MSIVYKCRHCGGTIGRLEQQIVDTSVLGWDKLSDEDKKEMIDYTESGDVQIQAICENCEESLGHHPEYHELDYFIQ</sequence>
<proteinExistence type="predicted"/>
<dbReference type="Proteomes" id="UP000198618">
    <property type="component" value="Unassembled WGS sequence"/>
</dbReference>
<dbReference type="OrthoDB" id="2084556at2"/>
<dbReference type="EMBL" id="FOHE01000028">
    <property type="protein sequence ID" value="SET78799.1"/>
    <property type="molecule type" value="Genomic_DNA"/>
</dbReference>